<feature type="transmembrane region" description="Helical" evidence="1">
    <location>
        <begin position="481"/>
        <end position="507"/>
    </location>
</feature>
<accession>A0AA40CIA8</accession>
<protein>
    <submittedName>
        <fullName evidence="2">Uncharacterized protein</fullName>
    </submittedName>
</protein>
<evidence type="ECO:0000313" key="2">
    <source>
        <dbReference type="EMBL" id="KAK0639502.1"/>
    </source>
</evidence>
<dbReference type="Proteomes" id="UP001174936">
    <property type="component" value="Unassembled WGS sequence"/>
</dbReference>
<sequence>MRIFTTLGQTKWHLAMLVISTSIFAALVWYIQRVDTVRFNSKNKPLPDALKSDVSVVLAVLRALQGLLSAATLVGLHTSLQLLQWHFVVSRPAGLRYVDHLALSPSTTFLGTAGIALWGPGRCARFFALSRILLITLVGLSGSILFFRTQFITLYDRAFSYNVVAGVGVFDGSYIQPFLDRLKSLQPDYPHQIVPYSHYEIIQNLVSNPLYSIFSPSAQCPIAPLTGSCASYLLSGGIMMAEPFLPRTIEYPSHSVVKLDRVPSVQLDFTPLPQGYAFLDSDCDVFGEAGILFAIKMCVSFDPRSGGLNAGLFVCTNGTTTAPDYTLTCQTTSLTPNITTTLRYSPRLATILTSRSNFSILSTANIKPPPSFNPSLVLNPTTIPPYRQALAWALNFTAAAIPAPSSIVQNFWALGTSGRLDEPALRGSMNQMFHSLVAFPIWLCNGNGFGNPNSGKAEMVGKGFDGVASVVKPYTIVVLDFAMVVVFWACEGLVLLVIWGLLLWVVVMRGKKELPVMSSYGAFDMMEKMRVEGKWDDDGVESWEADDGEVRENTRWWRVLVAKGEEDRRRMEFTQRWR</sequence>
<evidence type="ECO:0000313" key="3">
    <source>
        <dbReference type="Proteomes" id="UP001174936"/>
    </source>
</evidence>
<comment type="caution">
    <text evidence="2">The sequence shown here is derived from an EMBL/GenBank/DDBJ whole genome shotgun (WGS) entry which is preliminary data.</text>
</comment>
<keyword evidence="1" id="KW-1133">Transmembrane helix</keyword>
<dbReference type="AlphaFoldDB" id="A0AA40CIA8"/>
<keyword evidence="1" id="KW-0472">Membrane</keyword>
<evidence type="ECO:0000256" key="1">
    <source>
        <dbReference type="SAM" id="Phobius"/>
    </source>
</evidence>
<feature type="transmembrane region" description="Helical" evidence="1">
    <location>
        <begin position="54"/>
        <end position="76"/>
    </location>
</feature>
<organism evidence="2 3">
    <name type="scientific">Cercophora newfieldiana</name>
    <dbReference type="NCBI Taxonomy" id="92897"/>
    <lineage>
        <taxon>Eukaryota</taxon>
        <taxon>Fungi</taxon>
        <taxon>Dikarya</taxon>
        <taxon>Ascomycota</taxon>
        <taxon>Pezizomycotina</taxon>
        <taxon>Sordariomycetes</taxon>
        <taxon>Sordariomycetidae</taxon>
        <taxon>Sordariales</taxon>
        <taxon>Lasiosphaeriaceae</taxon>
        <taxon>Cercophora</taxon>
    </lineage>
</organism>
<feature type="transmembrane region" description="Helical" evidence="1">
    <location>
        <begin position="124"/>
        <end position="147"/>
    </location>
</feature>
<feature type="transmembrane region" description="Helical" evidence="1">
    <location>
        <begin position="159"/>
        <end position="179"/>
    </location>
</feature>
<name>A0AA40CIA8_9PEZI</name>
<keyword evidence="1" id="KW-0812">Transmembrane</keyword>
<keyword evidence="3" id="KW-1185">Reference proteome</keyword>
<reference evidence="2" key="1">
    <citation type="submission" date="2023-06" db="EMBL/GenBank/DDBJ databases">
        <title>Genome-scale phylogeny and comparative genomics of the fungal order Sordariales.</title>
        <authorList>
            <consortium name="Lawrence Berkeley National Laboratory"/>
            <person name="Hensen N."/>
            <person name="Bonometti L."/>
            <person name="Westerberg I."/>
            <person name="Brannstrom I.O."/>
            <person name="Guillou S."/>
            <person name="Cros-Aarteil S."/>
            <person name="Calhoun S."/>
            <person name="Haridas S."/>
            <person name="Kuo A."/>
            <person name="Mondo S."/>
            <person name="Pangilinan J."/>
            <person name="Riley R."/>
            <person name="Labutti K."/>
            <person name="Andreopoulos B."/>
            <person name="Lipzen A."/>
            <person name="Chen C."/>
            <person name="Yanf M."/>
            <person name="Daum C."/>
            <person name="Ng V."/>
            <person name="Clum A."/>
            <person name="Steindorff A."/>
            <person name="Ohm R."/>
            <person name="Martin F."/>
            <person name="Silar P."/>
            <person name="Natvig D."/>
            <person name="Lalanne C."/>
            <person name="Gautier V."/>
            <person name="Ament-Velasquez S.L."/>
            <person name="Kruys A."/>
            <person name="Hutchinson M.I."/>
            <person name="Powell A.J."/>
            <person name="Barry K."/>
            <person name="Miller A.N."/>
            <person name="Grigoriev I.V."/>
            <person name="Debuchy R."/>
            <person name="Gladieux P."/>
            <person name="Thoren M.H."/>
            <person name="Johannesson H."/>
        </authorList>
    </citation>
    <scope>NUCLEOTIDE SEQUENCE</scope>
    <source>
        <strain evidence="2">SMH2532-1</strain>
    </source>
</reference>
<feature type="transmembrane region" description="Helical" evidence="1">
    <location>
        <begin position="12"/>
        <end position="31"/>
    </location>
</feature>
<gene>
    <name evidence="2" type="ORF">B0T16DRAFT_463169</name>
</gene>
<proteinExistence type="predicted"/>
<dbReference type="EMBL" id="JAULSV010000007">
    <property type="protein sequence ID" value="KAK0639502.1"/>
    <property type="molecule type" value="Genomic_DNA"/>
</dbReference>
<feature type="transmembrane region" description="Helical" evidence="1">
    <location>
        <begin position="97"/>
        <end position="118"/>
    </location>
</feature>